<accession>A0ABT7P3C7</accession>
<feature type="region of interest" description="Disordered" evidence="1">
    <location>
        <begin position="46"/>
        <end position="66"/>
    </location>
</feature>
<reference evidence="2 3" key="2">
    <citation type="submission" date="2023-06" db="EMBL/GenBank/DDBJ databases">
        <title>Itaconate inhibition of nontuberculous mycobacteria.</title>
        <authorList>
            <person name="Breen P."/>
            <person name="Zimbric M."/>
            <person name="Caverly L."/>
        </authorList>
    </citation>
    <scope>NUCLEOTIDE SEQUENCE [LARGE SCALE GENOMIC DNA]</scope>
    <source>
        <strain evidence="2 3">FLAC1071</strain>
    </source>
</reference>
<reference evidence="3" key="1">
    <citation type="submission" date="2023-06" db="EMBL/GenBank/DDBJ databases">
        <title>Itaconate inhibition of nontuberculous mycobacteria.</title>
        <authorList>
            <person name="Spilker T."/>
        </authorList>
    </citation>
    <scope>NUCLEOTIDE SEQUENCE [LARGE SCALE GENOMIC DNA]</scope>
    <source>
        <strain evidence="3">FLAC1071</strain>
    </source>
</reference>
<sequence>MSAKVVVSAALSSTNNKRYVVVDEATGEVLDDTQGYGYKTAHNAHRAHAYKSMSPKKKRQRDAAKRRVQRWCGQHPEIVRDIEQAAFYAMKDGDTVTAADVLAILAEHGLAVPFPVEDLMEHC</sequence>
<protein>
    <submittedName>
        <fullName evidence="2">Uncharacterized protein</fullName>
    </submittedName>
</protein>
<dbReference type="RefSeq" id="WP_069954045.1">
    <property type="nucleotide sequence ID" value="NZ_CP012886.2"/>
</dbReference>
<organism evidence="2 3">
    <name type="scientific">Mycobacterium intracellulare subsp. chimaera</name>
    <dbReference type="NCBI Taxonomy" id="222805"/>
    <lineage>
        <taxon>Bacteria</taxon>
        <taxon>Bacillati</taxon>
        <taxon>Actinomycetota</taxon>
        <taxon>Actinomycetes</taxon>
        <taxon>Mycobacteriales</taxon>
        <taxon>Mycobacteriaceae</taxon>
        <taxon>Mycobacterium</taxon>
        <taxon>Mycobacterium avium complex (MAC)</taxon>
    </lineage>
</organism>
<proteinExistence type="predicted"/>
<comment type="caution">
    <text evidence="2">The sequence shown here is derived from an EMBL/GenBank/DDBJ whole genome shotgun (WGS) entry which is preliminary data.</text>
</comment>
<name>A0ABT7P3C7_MYCIT</name>
<keyword evidence="3" id="KW-1185">Reference proteome</keyword>
<dbReference type="Proteomes" id="UP001529272">
    <property type="component" value="Unassembled WGS sequence"/>
</dbReference>
<evidence type="ECO:0000256" key="1">
    <source>
        <dbReference type="SAM" id="MobiDB-lite"/>
    </source>
</evidence>
<evidence type="ECO:0000313" key="2">
    <source>
        <dbReference type="EMBL" id="MDM3927779.1"/>
    </source>
</evidence>
<gene>
    <name evidence="2" type="ORF">QRB35_17355</name>
</gene>
<evidence type="ECO:0000313" key="3">
    <source>
        <dbReference type="Proteomes" id="UP001529272"/>
    </source>
</evidence>
<dbReference type="EMBL" id="JASZZX010000016">
    <property type="protein sequence ID" value="MDM3927779.1"/>
    <property type="molecule type" value="Genomic_DNA"/>
</dbReference>